<evidence type="ECO:0000313" key="7">
    <source>
        <dbReference type="EMBL" id="KAJ2804701.1"/>
    </source>
</evidence>
<name>A0A9W8HXV1_9FUNG</name>
<gene>
    <name evidence="7" type="ORF">H4R20_002398</name>
</gene>
<protein>
    <recommendedName>
        <fullName evidence="9">Endonuclease V</fullName>
    </recommendedName>
</protein>
<dbReference type="Pfam" id="PF04493">
    <property type="entry name" value="Endonuclease_5"/>
    <property type="match status" value="1"/>
</dbReference>
<dbReference type="GO" id="GO:0003727">
    <property type="term" value="F:single-stranded RNA binding"/>
    <property type="evidence" value="ECO:0007669"/>
    <property type="project" value="TreeGrafter"/>
</dbReference>
<reference evidence="7" key="1">
    <citation type="submission" date="2022-07" db="EMBL/GenBank/DDBJ databases">
        <title>Phylogenomic reconstructions and comparative analyses of Kickxellomycotina fungi.</title>
        <authorList>
            <person name="Reynolds N.K."/>
            <person name="Stajich J.E."/>
            <person name="Barry K."/>
            <person name="Grigoriev I.V."/>
            <person name="Crous P."/>
            <person name="Smith M.E."/>
        </authorList>
    </citation>
    <scope>NUCLEOTIDE SEQUENCE</scope>
    <source>
        <strain evidence="7">NRRL 1565</strain>
    </source>
</reference>
<keyword evidence="8" id="KW-1185">Reference proteome</keyword>
<evidence type="ECO:0000256" key="6">
    <source>
        <dbReference type="SAM" id="MobiDB-lite"/>
    </source>
</evidence>
<dbReference type="OrthoDB" id="20018at2759"/>
<organism evidence="7 8">
    <name type="scientific">Coemansia guatemalensis</name>
    <dbReference type="NCBI Taxonomy" id="2761395"/>
    <lineage>
        <taxon>Eukaryota</taxon>
        <taxon>Fungi</taxon>
        <taxon>Fungi incertae sedis</taxon>
        <taxon>Zoopagomycota</taxon>
        <taxon>Kickxellomycotina</taxon>
        <taxon>Kickxellomycetes</taxon>
        <taxon>Kickxellales</taxon>
        <taxon>Kickxellaceae</taxon>
        <taxon>Coemansia</taxon>
    </lineage>
</organism>
<dbReference type="EMBL" id="JANBUO010000371">
    <property type="protein sequence ID" value="KAJ2804701.1"/>
    <property type="molecule type" value="Genomic_DNA"/>
</dbReference>
<dbReference type="HAMAP" id="MF_00801">
    <property type="entry name" value="Endonuclease_5"/>
    <property type="match status" value="1"/>
</dbReference>
<comment type="caution">
    <text evidence="7">The sequence shown here is derived from an EMBL/GenBank/DDBJ whole genome shotgun (WGS) entry which is preliminary data.</text>
</comment>
<dbReference type="PANTHER" id="PTHR28511:SF1">
    <property type="entry name" value="ENDONUCLEASE V"/>
    <property type="match status" value="1"/>
</dbReference>
<accession>A0A9W8HXV1</accession>
<sequence length="279" mass="30654">MAVDPELVREWERRQEELRARCEEADRFDFEYQADDGVFVGLERVGGIDISYPRNSSSGQDQAVVALVVLSFPTMEVLYEQCVEISIDVPYKAGFLAFREAAAYKQVFSELLRSRPELMPQVVLVDGNGTLHPRRFGSACHVGVELDLPTVGVAKNFLHIDDMPGRDARSIKHGFRCGASQMELVGRSGARYGMAVAPKGEAAVNPVFVSSGHRVSLQTAVGLVRSCSLHRVPEPIRVADQRSRVGARMIEQRTARKPANPSEPPNSTAMDGGCTRPLS</sequence>
<dbReference type="AlphaFoldDB" id="A0A9W8HXV1"/>
<evidence type="ECO:0000256" key="2">
    <source>
        <dbReference type="ARBA" id="ARBA00022490"/>
    </source>
</evidence>
<dbReference type="PANTHER" id="PTHR28511">
    <property type="entry name" value="ENDONUCLEASE V"/>
    <property type="match status" value="1"/>
</dbReference>
<dbReference type="GO" id="GO:0006281">
    <property type="term" value="P:DNA repair"/>
    <property type="evidence" value="ECO:0007669"/>
    <property type="project" value="InterPro"/>
</dbReference>
<evidence type="ECO:0000313" key="8">
    <source>
        <dbReference type="Proteomes" id="UP001140094"/>
    </source>
</evidence>
<dbReference type="GO" id="GO:0005730">
    <property type="term" value="C:nucleolus"/>
    <property type="evidence" value="ECO:0007669"/>
    <property type="project" value="TreeGrafter"/>
</dbReference>
<comment type="subcellular location">
    <subcellularLocation>
        <location evidence="1">Cytoplasm</location>
    </subcellularLocation>
</comment>
<keyword evidence="3" id="KW-0540">Nuclease</keyword>
<dbReference type="InterPro" id="IPR007581">
    <property type="entry name" value="Endonuclease-V"/>
</dbReference>
<dbReference type="CDD" id="cd06559">
    <property type="entry name" value="Endonuclease_V"/>
    <property type="match status" value="1"/>
</dbReference>
<keyword evidence="5" id="KW-0378">Hydrolase</keyword>
<keyword evidence="4" id="KW-0255">Endonuclease</keyword>
<evidence type="ECO:0008006" key="9">
    <source>
        <dbReference type="Google" id="ProtNLM"/>
    </source>
</evidence>
<evidence type="ECO:0000256" key="5">
    <source>
        <dbReference type="ARBA" id="ARBA00022801"/>
    </source>
</evidence>
<evidence type="ECO:0000256" key="4">
    <source>
        <dbReference type="ARBA" id="ARBA00022759"/>
    </source>
</evidence>
<dbReference type="GO" id="GO:0016891">
    <property type="term" value="F:RNA endonuclease activity producing 5'-phosphomonoesters, hydrolytic mechanism"/>
    <property type="evidence" value="ECO:0007669"/>
    <property type="project" value="TreeGrafter"/>
</dbReference>
<dbReference type="Proteomes" id="UP001140094">
    <property type="component" value="Unassembled WGS sequence"/>
</dbReference>
<dbReference type="Gene3D" id="3.30.2170.10">
    <property type="entry name" value="archaeoglobus fulgidus dsm 4304 superfamily"/>
    <property type="match status" value="1"/>
</dbReference>
<evidence type="ECO:0000256" key="1">
    <source>
        <dbReference type="ARBA" id="ARBA00004496"/>
    </source>
</evidence>
<feature type="region of interest" description="Disordered" evidence="6">
    <location>
        <begin position="249"/>
        <end position="279"/>
    </location>
</feature>
<keyword evidence="2" id="KW-0963">Cytoplasm</keyword>
<proteinExistence type="inferred from homology"/>
<evidence type="ECO:0000256" key="3">
    <source>
        <dbReference type="ARBA" id="ARBA00022722"/>
    </source>
</evidence>
<dbReference type="GO" id="GO:0005737">
    <property type="term" value="C:cytoplasm"/>
    <property type="evidence" value="ECO:0007669"/>
    <property type="project" value="UniProtKB-SubCell"/>
</dbReference>